<comment type="caution">
    <text evidence="1">The sequence shown here is derived from an EMBL/GenBank/DDBJ whole genome shotgun (WGS) entry which is preliminary data.</text>
</comment>
<reference evidence="1" key="1">
    <citation type="submission" date="2023-10" db="EMBL/GenBank/DDBJ databases">
        <title>Genome assemblies of two species of porcelain crab, Petrolisthes cinctipes and Petrolisthes manimaculis (Anomura: Porcellanidae).</title>
        <authorList>
            <person name="Angst P."/>
        </authorList>
    </citation>
    <scope>NUCLEOTIDE SEQUENCE</scope>
    <source>
        <strain evidence="1">PB745_01</strain>
        <tissue evidence="1">Gill</tissue>
    </source>
</reference>
<keyword evidence="2" id="KW-1185">Reference proteome</keyword>
<dbReference type="EMBL" id="JAWQEG010007665">
    <property type="protein sequence ID" value="KAK3851919.1"/>
    <property type="molecule type" value="Genomic_DNA"/>
</dbReference>
<sequence length="83" mass="8251">GAVPEHGLSPCPYPCLSLPAPTSASALLLLHIFSPASSLAPAPGLPLAPGQPPVPTLPLALVLLVAPGGVICSEHECGSRTQQ</sequence>
<accession>A0AAE1BM02</accession>
<gene>
    <name evidence="1" type="ORF">Pcinc_041462</name>
</gene>
<organism evidence="1 2">
    <name type="scientific">Petrolisthes cinctipes</name>
    <name type="common">Flat porcelain crab</name>
    <dbReference type="NCBI Taxonomy" id="88211"/>
    <lineage>
        <taxon>Eukaryota</taxon>
        <taxon>Metazoa</taxon>
        <taxon>Ecdysozoa</taxon>
        <taxon>Arthropoda</taxon>
        <taxon>Crustacea</taxon>
        <taxon>Multicrustacea</taxon>
        <taxon>Malacostraca</taxon>
        <taxon>Eumalacostraca</taxon>
        <taxon>Eucarida</taxon>
        <taxon>Decapoda</taxon>
        <taxon>Pleocyemata</taxon>
        <taxon>Anomura</taxon>
        <taxon>Galatheoidea</taxon>
        <taxon>Porcellanidae</taxon>
        <taxon>Petrolisthes</taxon>
    </lineage>
</organism>
<feature type="non-terminal residue" evidence="1">
    <location>
        <position position="1"/>
    </location>
</feature>
<dbReference type="Proteomes" id="UP001286313">
    <property type="component" value="Unassembled WGS sequence"/>
</dbReference>
<evidence type="ECO:0000313" key="1">
    <source>
        <dbReference type="EMBL" id="KAK3851919.1"/>
    </source>
</evidence>
<name>A0AAE1BM02_PETCI</name>
<evidence type="ECO:0000313" key="2">
    <source>
        <dbReference type="Proteomes" id="UP001286313"/>
    </source>
</evidence>
<proteinExistence type="predicted"/>
<dbReference type="AlphaFoldDB" id="A0AAE1BM02"/>
<protein>
    <submittedName>
        <fullName evidence="1">Uncharacterized protein</fullName>
    </submittedName>
</protein>